<evidence type="ECO:0000313" key="3">
    <source>
        <dbReference type="EMBL" id="RMZ59674.1"/>
    </source>
</evidence>
<keyword evidence="3" id="KW-0540">Nuclease</keyword>
<dbReference type="InterPro" id="IPR041685">
    <property type="entry name" value="AAA_GajA/Old/RecF-like"/>
</dbReference>
<gene>
    <name evidence="3" type="ORF">D1632_08595</name>
</gene>
<protein>
    <submittedName>
        <fullName evidence="3">ATP-dependent endonuclease</fullName>
    </submittedName>
</protein>
<dbReference type="InterPro" id="IPR051396">
    <property type="entry name" value="Bact_Antivir_Def_Nuclease"/>
</dbReference>
<dbReference type="Gene3D" id="3.40.50.300">
    <property type="entry name" value="P-loop containing nucleotide triphosphate hydrolases"/>
    <property type="match status" value="1"/>
</dbReference>
<organism evidence="3 4">
    <name type="scientific">Chryseobacterium nematophagum</name>
    <dbReference type="NCBI Taxonomy" id="2305228"/>
    <lineage>
        <taxon>Bacteria</taxon>
        <taxon>Pseudomonadati</taxon>
        <taxon>Bacteroidota</taxon>
        <taxon>Flavobacteriia</taxon>
        <taxon>Flavobacteriales</taxon>
        <taxon>Weeksellaceae</taxon>
        <taxon>Chryseobacterium group</taxon>
        <taxon>Chryseobacterium</taxon>
    </lineage>
</organism>
<evidence type="ECO:0000259" key="1">
    <source>
        <dbReference type="Pfam" id="PF13175"/>
    </source>
</evidence>
<dbReference type="CDD" id="cd01026">
    <property type="entry name" value="TOPRIM_OLD"/>
    <property type="match status" value="1"/>
</dbReference>
<dbReference type="AlphaFoldDB" id="A0A3M7LC88"/>
<accession>A0A3M7LC88</accession>
<name>A0A3M7LC88_9FLAO</name>
<keyword evidence="4" id="KW-1185">Reference proteome</keyword>
<dbReference type="SUPFAM" id="SSF52540">
    <property type="entry name" value="P-loop containing nucleoside triphosphate hydrolases"/>
    <property type="match status" value="1"/>
</dbReference>
<dbReference type="Pfam" id="PF20469">
    <property type="entry name" value="OLD-like_TOPRIM"/>
    <property type="match status" value="1"/>
</dbReference>
<dbReference type="GO" id="GO:0004519">
    <property type="term" value="F:endonuclease activity"/>
    <property type="evidence" value="ECO:0007669"/>
    <property type="project" value="UniProtKB-KW"/>
</dbReference>
<sequence length="550" mass="62746">MYIRKVYIENFKSFKGEFQIILNKGINILVGNNEAGKSTIIEAIHLALTGLYNGKYLKNELSQYIFNNEVVEEYINSLEETNTAQSLPEVVIEIFIEGDNVAEFEGDYHGEKPNKARGFSLKICFDNKFQNEYEELIKIGGIKTLPIEYYNILWSTFSRDEGITTRSIPIKSALIDSASNKFQNGSDIYISRIIKEFLSSNEVVEISQAHRQMKEFFMDTEAIKKINEKIRTVSKISDKKVELSVELSSKNAWENSLVTYLENIPFHYIGKGEQCLVKTKLALGHKKAKEANIILLEEPENHLSYSKLNQLINEIKNDNEDKQILISTHSSFVANKLGLEHLILLNNKKTLRLNDLSSDTKLFFEKLSGYDTLRLILCKKAILVEGDSDELVVQKAFMVNNNGKLPIESAVDVISVGTSFLRFLEIAEKLGIKVSVVTDNDGNVNALNKKYKAYLGDKAKDGIEICFDSEIDSGDLKIGDKNFNYNTLEPKFLKVNNLKKLNKIFEKDFKTDDEMHIYMKSNKTECALKIFETHDELNYPQYILDAITTK</sequence>
<dbReference type="Proteomes" id="UP000267524">
    <property type="component" value="Unassembled WGS sequence"/>
</dbReference>
<dbReference type="PANTHER" id="PTHR43581:SF4">
    <property type="entry name" value="ATP_GTP PHOSPHATASE"/>
    <property type="match status" value="1"/>
</dbReference>
<comment type="caution">
    <text evidence="3">The sequence shown here is derived from an EMBL/GenBank/DDBJ whole genome shotgun (WGS) entry which is preliminary data.</text>
</comment>
<keyword evidence="3" id="KW-0378">Hydrolase</keyword>
<reference evidence="3 4" key="1">
    <citation type="submission" date="2018-08" db="EMBL/GenBank/DDBJ databases">
        <title>Chryseobacterium nematophagum: a novel matrix digesting pathogen of nematodes.</title>
        <authorList>
            <person name="Page A."/>
            <person name="Roberts M."/>
            <person name="Felix M.-A."/>
            <person name="Weir W."/>
        </authorList>
    </citation>
    <scope>NUCLEOTIDE SEQUENCE [LARGE SCALE GENOMIC DNA]</scope>
    <source>
        <strain evidence="3 4">JUb275</strain>
    </source>
</reference>
<evidence type="ECO:0000313" key="4">
    <source>
        <dbReference type="Proteomes" id="UP000267524"/>
    </source>
</evidence>
<dbReference type="Pfam" id="PF13175">
    <property type="entry name" value="AAA_15"/>
    <property type="match status" value="1"/>
</dbReference>
<dbReference type="InterPro" id="IPR034139">
    <property type="entry name" value="TOPRIM_OLD"/>
</dbReference>
<dbReference type="RefSeq" id="WP_122546797.1">
    <property type="nucleotide sequence ID" value="NZ_QWIV01000013.1"/>
</dbReference>
<evidence type="ECO:0000259" key="2">
    <source>
        <dbReference type="Pfam" id="PF20469"/>
    </source>
</evidence>
<dbReference type="InterPro" id="IPR027417">
    <property type="entry name" value="P-loop_NTPase"/>
</dbReference>
<proteinExistence type="predicted"/>
<feature type="domain" description="OLD protein-like TOPRIM" evidence="2">
    <location>
        <begin position="377"/>
        <end position="441"/>
    </location>
</feature>
<dbReference type="PANTHER" id="PTHR43581">
    <property type="entry name" value="ATP/GTP PHOSPHATASE"/>
    <property type="match status" value="1"/>
</dbReference>
<feature type="domain" description="Endonuclease GajA/Old nuclease/RecF-like AAA" evidence="1">
    <location>
        <begin position="1"/>
        <end position="334"/>
    </location>
</feature>
<dbReference type="EMBL" id="QWIV01000013">
    <property type="protein sequence ID" value="RMZ59674.1"/>
    <property type="molecule type" value="Genomic_DNA"/>
</dbReference>
<keyword evidence="3" id="KW-0255">Endonuclease</keyword>